<dbReference type="PANTHER" id="PTHR12141:SF5">
    <property type="entry name" value="ARFAPTIN"/>
    <property type="match status" value="1"/>
</dbReference>
<gene>
    <name evidence="2" type="ORF">SEV965_LOCUS39592</name>
</gene>
<dbReference type="EMBL" id="CAJNOU010015186">
    <property type="protein sequence ID" value="CAF1571206.1"/>
    <property type="molecule type" value="Genomic_DNA"/>
</dbReference>
<dbReference type="AlphaFoldDB" id="A0A815YJV9"/>
<organism evidence="2 3">
    <name type="scientific">Rotaria sordida</name>
    <dbReference type="NCBI Taxonomy" id="392033"/>
    <lineage>
        <taxon>Eukaryota</taxon>
        <taxon>Metazoa</taxon>
        <taxon>Spiralia</taxon>
        <taxon>Gnathifera</taxon>
        <taxon>Rotifera</taxon>
        <taxon>Eurotatoria</taxon>
        <taxon>Bdelloidea</taxon>
        <taxon>Philodinida</taxon>
        <taxon>Philodinidae</taxon>
        <taxon>Rotaria</taxon>
    </lineage>
</organism>
<dbReference type="InterPro" id="IPR027267">
    <property type="entry name" value="AH/BAR_dom_sf"/>
</dbReference>
<sequence length="90" mass="10286">MSRLSASSAAAVASVGPTIDKLKQWSRSTYKCTKQSIYEKLGKTTRTVDVEVDTQIEQLRETKRRYENMLALARSYANHFLSLMQTQRVL</sequence>
<dbReference type="InterPro" id="IPR010504">
    <property type="entry name" value="AH_dom"/>
</dbReference>
<comment type="caution">
    <text evidence="2">The sequence shown here is derived from an EMBL/GenBank/DDBJ whole genome shotgun (WGS) entry which is preliminary data.</text>
</comment>
<dbReference type="GO" id="GO:0034315">
    <property type="term" value="P:regulation of Arp2/3 complex-mediated actin nucleation"/>
    <property type="evidence" value="ECO:0007669"/>
    <property type="project" value="TreeGrafter"/>
</dbReference>
<dbReference type="GO" id="GO:0005543">
    <property type="term" value="F:phospholipid binding"/>
    <property type="evidence" value="ECO:0007669"/>
    <property type="project" value="TreeGrafter"/>
</dbReference>
<evidence type="ECO:0000313" key="3">
    <source>
        <dbReference type="Proteomes" id="UP000663889"/>
    </source>
</evidence>
<evidence type="ECO:0000313" key="2">
    <source>
        <dbReference type="EMBL" id="CAF1571206.1"/>
    </source>
</evidence>
<dbReference type="PANTHER" id="PTHR12141">
    <property type="entry name" value="ARFAPTIN-RELATED"/>
    <property type="match status" value="1"/>
</dbReference>
<dbReference type="GO" id="GO:0019904">
    <property type="term" value="F:protein domain specific binding"/>
    <property type="evidence" value="ECO:0007669"/>
    <property type="project" value="InterPro"/>
</dbReference>
<dbReference type="Gene3D" id="1.20.1270.60">
    <property type="entry name" value="Arfaptin homology (AH) domain/BAR domain"/>
    <property type="match status" value="1"/>
</dbReference>
<dbReference type="InterPro" id="IPR030798">
    <property type="entry name" value="Arfaptin_fam"/>
</dbReference>
<dbReference type="GO" id="GO:0032588">
    <property type="term" value="C:trans-Golgi network membrane"/>
    <property type="evidence" value="ECO:0007669"/>
    <property type="project" value="TreeGrafter"/>
</dbReference>
<accession>A0A815YJV9</accession>
<dbReference type="PROSITE" id="PS50870">
    <property type="entry name" value="AH"/>
    <property type="match status" value="1"/>
</dbReference>
<proteinExistence type="predicted"/>
<dbReference type="Pfam" id="PF06456">
    <property type="entry name" value="Arfaptin"/>
    <property type="match status" value="1"/>
</dbReference>
<feature type="non-terminal residue" evidence="2">
    <location>
        <position position="1"/>
    </location>
</feature>
<reference evidence="2" key="1">
    <citation type="submission" date="2021-02" db="EMBL/GenBank/DDBJ databases">
        <authorList>
            <person name="Nowell W R."/>
        </authorList>
    </citation>
    <scope>NUCLEOTIDE SEQUENCE</scope>
</reference>
<protein>
    <recommendedName>
        <fullName evidence="1">AH domain-containing protein</fullName>
    </recommendedName>
</protein>
<dbReference type="Proteomes" id="UP000663889">
    <property type="component" value="Unassembled WGS sequence"/>
</dbReference>
<feature type="domain" description="AH" evidence="1">
    <location>
        <begin position="47"/>
        <end position="90"/>
    </location>
</feature>
<dbReference type="SUPFAM" id="SSF103657">
    <property type="entry name" value="BAR/IMD domain-like"/>
    <property type="match status" value="1"/>
</dbReference>
<name>A0A815YJV9_9BILA</name>
<evidence type="ECO:0000259" key="1">
    <source>
        <dbReference type="PROSITE" id="PS50870"/>
    </source>
</evidence>
<dbReference type="GO" id="GO:0006886">
    <property type="term" value="P:intracellular protein transport"/>
    <property type="evidence" value="ECO:0007669"/>
    <property type="project" value="TreeGrafter"/>
</dbReference>